<name>A0A4Q1BKL7_TREME</name>
<dbReference type="AlphaFoldDB" id="A0A4Q1BKL7"/>
<comment type="caution">
    <text evidence="3">The sequence shown here is derived from an EMBL/GenBank/DDBJ whole genome shotgun (WGS) entry which is preliminary data.</text>
</comment>
<dbReference type="Pfam" id="PF15932">
    <property type="entry name" value="DUF4748"/>
    <property type="match status" value="1"/>
</dbReference>
<dbReference type="PANTHER" id="PTHR41800:SF1">
    <property type="entry name" value="EXPRESSED PROTEIN"/>
    <property type="match status" value="1"/>
</dbReference>
<dbReference type="EMBL" id="SDIL01000050">
    <property type="protein sequence ID" value="RXK38294.1"/>
    <property type="molecule type" value="Genomic_DNA"/>
</dbReference>
<keyword evidence="4" id="KW-1185">Reference proteome</keyword>
<evidence type="ECO:0000313" key="3">
    <source>
        <dbReference type="EMBL" id="RXK38294.1"/>
    </source>
</evidence>
<dbReference type="PANTHER" id="PTHR41800">
    <property type="entry name" value="EXPRESSED PROTEIN"/>
    <property type="match status" value="1"/>
</dbReference>
<feature type="region of interest" description="Disordered" evidence="1">
    <location>
        <begin position="33"/>
        <end position="95"/>
    </location>
</feature>
<gene>
    <name evidence="3" type="ORF">M231_04467</name>
</gene>
<feature type="compositionally biased region" description="Polar residues" evidence="1">
    <location>
        <begin position="65"/>
        <end position="86"/>
    </location>
</feature>
<dbReference type="InterPro" id="IPR031833">
    <property type="entry name" value="DUF4748"/>
</dbReference>
<dbReference type="OrthoDB" id="2559326at2759"/>
<accession>A0A4Q1BKL7</accession>
<organism evidence="3 4">
    <name type="scientific">Tremella mesenterica</name>
    <name type="common">Jelly fungus</name>
    <dbReference type="NCBI Taxonomy" id="5217"/>
    <lineage>
        <taxon>Eukaryota</taxon>
        <taxon>Fungi</taxon>
        <taxon>Dikarya</taxon>
        <taxon>Basidiomycota</taxon>
        <taxon>Agaricomycotina</taxon>
        <taxon>Tremellomycetes</taxon>
        <taxon>Tremellales</taxon>
        <taxon>Tremellaceae</taxon>
        <taxon>Tremella</taxon>
    </lineage>
</organism>
<protein>
    <submittedName>
        <fullName evidence="3">Uncharacterized protein</fullName>
    </submittedName>
</protein>
<dbReference type="Proteomes" id="UP000289152">
    <property type="component" value="Unassembled WGS sequence"/>
</dbReference>
<keyword evidence="2" id="KW-0472">Membrane</keyword>
<keyword evidence="2" id="KW-0812">Transmembrane</keyword>
<evidence type="ECO:0000256" key="2">
    <source>
        <dbReference type="SAM" id="Phobius"/>
    </source>
</evidence>
<reference evidence="3 4" key="1">
    <citation type="submission" date="2016-06" db="EMBL/GenBank/DDBJ databases">
        <title>Evolution of pathogenesis and genome organization in the Tremellales.</title>
        <authorList>
            <person name="Cuomo C."/>
            <person name="Litvintseva A."/>
            <person name="Heitman J."/>
            <person name="Chen Y."/>
            <person name="Sun S."/>
            <person name="Springer D."/>
            <person name="Dromer F."/>
            <person name="Young S."/>
            <person name="Zeng Q."/>
            <person name="Chapman S."/>
            <person name="Gujja S."/>
            <person name="Saif S."/>
            <person name="Birren B."/>
        </authorList>
    </citation>
    <scope>NUCLEOTIDE SEQUENCE [LARGE SCALE GENOMIC DNA]</scope>
    <source>
        <strain evidence="3 4">ATCC 28783</strain>
    </source>
</reference>
<feature type="compositionally biased region" description="Basic and acidic residues" evidence="1">
    <location>
        <begin position="33"/>
        <end position="54"/>
    </location>
</feature>
<dbReference type="InParanoid" id="A0A4Q1BKL7"/>
<proteinExistence type="predicted"/>
<feature type="transmembrane region" description="Helical" evidence="2">
    <location>
        <begin position="6"/>
        <end position="25"/>
    </location>
</feature>
<evidence type="ECO:0000256" key="1">
    <source>
        <dbReference type="SAM" id="MobiDB-lite"/>
    </source>
</evidence>
<evidence type="ECO:0000313" key="4">
    <source>
        <dbReference type="Proteomes" id="UP000289152"/>
    </source>
</evidence>
<keyword evidence="2" id="KW-1133">Transmembrane helix</keyword>
<sequence length="95" mass="10398">MNTVKSVIYGWGVLIVAGAGAYYYAKKDIDARRQDQKYRGARPMDKLSWQERIEQSPSEPILSRAGTSTAPGETSVEVKSTPSGLGSPTRPPEVR</sequence>